<sequence length="640" mass="70227">MHHIHAMKTTTPTTFAMRRAPLVASLALAVFLTGCGAVKPKPLTHDEVATRVKNDQQAMYKDQEPIGAPLTLSDVMARSLKYNLDYRLKLMETALSRGLLDVSQLDMLPKLTADAGYRWRSNDSGGTSIGIEDRIVSLRPSTSEERVHYLADATLSWDVLDFGLSYYRAKQQADDVNVTDERRRKVLQNIVQDVRDAYWRALGAQRLLGETQVLADNIQAALEKTRQAERAGVLPPVEGLEYQRALLDAMTLVNEKRQEMEFARRELAALMNLAPGTQFTLADATETGLSQVPSNLDQLEQMALEQRPELREEDYKARIDAIETKKQIAALFPNLNLFGGIGYDSNSYLYNENWTQGGISMSMNLIRLAGLPAIKRTNEARMKVDDARRMALSMAVLTQVRVSVERYKLAVYDHQLAQESAQVDQRLASVARAGSNNQLTSELETLRTQARSMVSRFQEASSYAAAQSAYGRVLNSVGIDLMPEQVAGSDVPTLSKAIQASLVDGEKHVFTQSADAVAVDRPIQLSVTGLPARVDGVAVRDAVGKVMTGNRLALGNGADSLAMELHYSATPSKAATRAQWDVTVQDTAGKRLLTQSYRSFLPDDASTRSVIALAEAAALSVMAEVRRLAAAPETAATARP</sequence>
<reference evidence="9 10" key="1">
    <citation type="submission" date="2023-07" db="EMBL/GenBank/DDBJ databases">
        <title>Sorghum-associated microbial communities from plants grown in Nebraska, USA.</title>
        <authorList>
            <person name="Schachtman D."/>
        </authorList>
    </citation>
    <scope>NUCLEOTIDE SEQUENCE [LARGE SCALE GENOMIC DNA]</scope>
    <source>
        <strain evidence="9 10">CC60</strain>
    </source>
</reference>
<organism evidence="9 10">
    <name type="scientific">Luteibacter jiangsuensis</name>
    <dbReference type="NCBI Taxonomy" id="637577"/>
    <lineage>
        <taxon>Bacteria</taxon>
        <taxon>Pseudomonadati</taxon>
        <taxon>Pseudomonadota</taxon>
        <taxon>Gammaproteobacteria</taxon>
        <taxon>Lysobacterales</taxon>
        <taxon>Rhodanobacteraceae</taxon>
        <taxon>Luteibacter</taxon>
    </lineage>
</organism>
<keyword evidence="5" id="KW-0812">Transmembrane</keyword>
<keyword evidence="3" id="KW-0813">Transport</keyword>
<evidence type="ECO:0000256" key="8">
    <source>
        <dbReference type="SAM" id="Coils"/>
    </source>
</evidence>
<evidence type="ECO:0000313" key="10">
    <source>
        <dbReference type="Proteomes" id="UP001237737"/>
    </source>
</evidence>
<evidence type="ECO:0000256" key="4">
    <source>
        <dbReference type="ARBA" id="ARBA00022452"/>
    </source>
</evidence>
<evidence type="ECO:0000313" key="9">
    <source>
        <dbReference type="EMBL" id="MDQ0008158.1"/>
    </source>
</evidence>
<dbReference type="InterPro" id="IPR003423">
    <property type="entry name" value="OMP_efflux"/>
</dbReference>
<protein>
    <submittedName>
        <fullName evidence="9">Outer membrane protein TolC</fullName>
    </submittedName>
</protein>
<evidence type="ECO:0000256" key="2">
    <source>
        <dbReference type="ARBA" id="ARBA00007613"/>
    </source>
</evidence>
<dbReference type="SUPFAM" id="SSF56954">
    <property type="entry name" value="Outer membrane efflux proteins (OEP)"/>
    <property type="match status" value="1"/>
</dbReference>
<evidence type="ECO:0000256" key="7">
    <source>
        <dbReference type="ARBA" id="ARBA00023237"/>
    </source>
</evidence>
<comment type="subcellular location">
    <subcellularLocation>
        <location evidence="1">Cell outer membrane</location>
    </subcellularLocation>
</comment>
<dbReference type="PANTHER" id="PTHR30026:SF20">
    <property type="entry name" value="OUTER MEMBRANE PROTEIN TOLC"/>
    <property type="match status" value="1"/>
</dbReference>
<name>A0ABT9ST32_9GAMM</name>
<keyword evidence="10" id="KW-1185">Reference proteome</keyword>
<keyword evidence="8" id="KW-0175">Coiled coil</keyword>
<dbReference type="Proteomes" id="UP001237737">
    <property type="component" value="Unassembled WGS sequence"/>
</dbReference>
<evidence type="ECO:0000256" key="5">
    <source>
        <dbReference type="ARBA" id="ARBA00022692"/>
    </source>
</evidence>
<dbReference type="RefSeq" id="WP_306846811.1">
    <property type="nucleotide sequence ID" value="NZ_JAUSSK010000001.1"/>
</dbReference>
<dbReference type="PANTHER" id="PTHR30026">
    <property type="entry name" value="OUTER MEMBRANE PROTEIN TOLC"/>
    <property type="match status" value="1"/>
</dbReference>
<keyword evidence="7" id="KW-0998">Cell outer membrane</keyword>
<dbReference type="InterPro" id="IPR051906">
    <property type="entry name" value="TolC-like"/>
</dbReference>
<dbReference type="Pfam" id="PF02321">
    <property type="entry name" value="OEP"/>
    <property type="match status" value="1"/>
</dbReference>
<evidence type="ECO:0000256" key="3">
    <source>
        <dbReference type="ARBA" id="ARBA00022448"/>
    </source>
</evidence>
<evidence type="ECO:0000256" key="1">
    <source>
        <dbReference type="ARBA" id="ARBA00004442"/>
    </source>
</evidence>
<keyword evidence="4" id="KW-1134">Transmembrane beta strand</keyword>
<keyword evidence="6" id="KW-0472">Membrane</keyword>
<gene>
    <name evidence="9" type="ORF">J2T07_000317</name>
</gene>
<accession>A0ABT9ST32</accession>
<evidence type="ECO:0000256" key="6">
    <source>
        <dbReference type="ARBA" id="ARBA00023136"/>
    </source>
</evidence>
<comment type="similarity">
    <text evidence="2">Belongs to the outer membrane factor (OMF) (TC 1.B.17) family.</text>
</comment>
<comment type="caution">
    <text evidence="9">The sequence shown here is derived from an EMBL/GenBank/DDBJ whole genome shotgun (WGS) entry which is preliminary data.</text>
</comment>
<proteinExistence type="inferred from homology"/>
<dbReference type="EMBL" id="JAUSSK010000001">
    <property type="protein sequence ID" value="MDQ0008158.1"/>
    <property type="molecule type" value="Genomic_DNA"/>
</dbReference>
<dbReference type="Gene3D" id="1.20.1600.10">
    <property type="entry name" value="Outer membrane efflux proteins (OEP)"/>
    <property type="match status" value="1"/>
</dbReference>
<feature type="coiled-coil region" evidence="8">
    <location>
        <begin position="246"/>
        <end position="273"/>
    </location>
</feature>